<evidence type="ECO:0000313" key="5">
    <source>
        <dbReference type="Proteomes" id="UP000545761"/>
    </source>
</evidence>
<name>A0A7W0IBP3_9ACTN</name>
<feature type="region of interest" description="Disordered" evidence="1">
    <location>
        <begin position="128"/>
        <end position="148"/>
    </location>
</feature>
<evidence type="ECO:0008006" key="6">
    <source>
        <dbReference type="Google" id="ProtNLM"/>
    </source>
</evidence>
<feature type="transmembrane region" description="Helical" evidence="2">
    <location>
        <begin position="173"/>
        <end position="192"/>
    </location>
</feature>
<keyword evidence="2" id="KW-1133">Transmembrane helix</keyword>
<keyword evidence="2" id="KW-0812">Transmembrane</keyword>
<feature type="signal peptide" evidence="3">
    <location>
        <begin position="1"/>
        <end position="31"/>
    </location>
</feature>
<dbReference type="RefSeq" id="WP_181660677.1">
    <property type="nucleotide sequence ID" value="NZ_JACEHE010000021.1"/>
</dbReference>
<dbReference type="EMBL" id="JACEHE010000021">
    <property type="protein sequence ID" value="MBA2949745.1"/>
    <property type="molecule type" value="Genomic_DNA"/>
</dbReference>
<dbReference type="Proteomes" id="UP000545761">
    <property type="component" value="Unassembled WGS sequence"/>
</dbReference>
<feature type="chain" id="PRO_5031405500" description="Lipoprotein" evidence="3">
    <location>
        <begin position="32"/>
        <end position="198"/>
    </location>
</feature>
<evidence type="ECO:0000256" key="3">
    <source>
        <dbReference type="SAM" id="SignalP"/>
    </source>
</evidence>
<evidence type="ECO:0000313" key="4">
    <source>
        <dbReference type="EMBL" id="MBA2949745.1"/>
    </source>
</evidence>
<sequence length="198" mass="19275">MGSLRLTLCTGAVVAAAAMPMAAGTAHPAHADDSAAGVSVSPAGPVPGSDIELQARGCTGKTAVARSAVFVADAELTVREGVASGDGTLLYGETTLRSTVTAGTYEITIACDGRDDKAKGSVTVAERSAATKAPSAPSSPTAPVHAGGGGAAAQLAAAQTDTEEAAGPGKVQAVVGLVLAAVAAVVVAVRSVRRRRSE</sequence>
<proteinExistence type="predicted"/>
<comment type="caution">
    <text evidence="4">The sequence shown here is derived from an EMBL/GenBank/DDBJ whole genome shotgun (WGS) entry which is preliminary data.</text>
</comment>
<organism evidence="4 5">
    <name type="scientific">Streptomyces himalayensis subsp. himalayensis</name>
    <dbReference type="NCBI Taxonomy" id="2756131"/>
    <lineage>
        <taxon>Bacteria</taxon>
        <taxon>Bacillati</taxon>
        <taxon>Actinomycetota</taxon>
        <taxon>Actinomycetes</taxon>
        <taxon>Kitasatosporales</taxon>
        <taxon>Streptomycetaceae</taxon>
        <taxon>Streptomyces</taxon>
        <taxon>Streptomyces himalayensis</taxon>
    </lineage>
</organism>
<dbReference type="AlphaFoldDB" id="A0A7W0IBP3"/>
<feature type="compositionally biased region" description="Low complexity" evidence="1">
    <location>
        <begin position="128"/>
        <end position="143"/>
    </location>
</feature>
<evidence type="ECO:0000256" key="1">
    <source>
        <dbReference type="SAM" id="MobiDB-lite"/>
    </source>
</evidence>
<evidence type="ECO:0000256" key="2">
    <source>
        <dbReference type="SAM" id="Phobius"/>
    </source>
</evidence>
<gene>
    <name evidence="4" type="ORF">H1D24_29020</name>
</gene>
<reference evidence="4 5" key="1">
    <citation type="submission" date="2020-07" db="EMBL/GenBank/DDBJ databases">
        <title>Streptomyces isolated from Indian soil.</title>
        <authorList>
            <person name="Mandal S."/>
            <person name="Maiti P.K."/>
        </authorList>
    </citation>
    <scope>NUCLEOTIDE SEQUENCE [LARGE SCALE GENOMIC DNA]</scope>
    <source>
        <strain evidence="4 5">PSKA28</strain>
    </source>
</reference>
<accession>A0A7W0IBP3</accession>
<protein>
    <recommendedName>
        <fullName evidence="6">Lipoprotein</fullName>
    </recommendedName>
</protein>
<keyword evidence="2" id="KW-0472">Membrane</keyword>
<keyword evidence="3" id="KW-0732">Signal</keyword>